<comment type="caution">
    <text evidence="1">The sequence shown here is derived from an EMBL/GenBank/DDBJ whole genome shotgun (WGS) entry which is preliminary data.</text>
</comment>
<sequence>MYTITANDTLSLSIPERIQLVQDIWDTIIGDARIDRSIEIDTKLIDERLQAHRQNPDAGSSWEDVYNRITIQH</sequence>
<protein>
    <submittedName>
        <fullName evidence="1">Addiction module protein</fullName>
    </submittedName>
</protein>
<organism evidence="1 2">
    <name type="scientific">Candidatus Magnetoglobus multicellularis str. Araruama</name>
    <dbReference type="NCBI Taxonomy" id="890399"/>
    <lineage>
        <taxon>Bacteria</taxon>
        <taxon>Pseudomonadati</taxon>
        <taxon>Thermodesulfobacteriota</taxon>
        <taxon>Desulfobacteria</taxon>
        <taxon>Desulfobacterales</taxon>
        <taxon>Desulfobacteraceae</taxon>
        <taxon>Candidatus Magnetoglobus</taxon>
    </lineage>
</organism>
<evidence type="ECO:0000313" key="2">
    <source>
        <dbReference type="Proteomes" id="UP000189670"/>
    </source>
</evidence>
<accession>A0A1V1NX77</accession>
<evidence type="ECO:0000313" key="1">
    <source>
        <dbReference type="EMBL" id="ETR67161.1"/>
    </source>
</evidence>
<reference evidence="2" key="1">
    <citation type="submission" date="2012-11" db="EMBL/GenBank/DDBJ databases">
        <authorList>
            <person name="Lucero-Rivera Y.E."/>
            <person name="Tovar-Ramirez D."/>
        </authorList>
    </citation>
    <scope>NUCLEOTIDE SEQUENCE [LARGE SCALE GENOMIC DNA]</scope>
    <source>
        <strain evidence="2">Araruama</strain>
    </source>
</reference>
<proteinExistence type="predicted"/>
<dbReference type="AlphaFoldDB" id="A0A1V1NX77"/>
<dbReference type="Pfam" id="PF09720">
    <property type="entry name" value="Unstab_antitox"/>
    <property type="match status" value="1"/>
</dbReference>
<name>A0A1V1NX77_9BACT</name>
<feature type="non-terminal residue" evidence="1">
    <location>
        <position position="73"/>
    </location>
</feature>
<dbReference type="Proteomes" id="UP000189670">
    <property type="component" value="Unassembled WGS sequence"/>
</dbReference>
<gene>
    <name evidence="1" type="ORF">OMM_11892</name>
</gene>
<dbReference type="InterPro" id="IPR013406">
    <property type="entry name" value="CHP02574_addiction_mod"/>
</dbReference>
<dbReference type="NCBIfam" id="TIGR02574">
    <property type="entry name" value="stabl_TIGR02574"/>
    <property type="match status" value="1"/>
</dbReference>
<dbReference type="EMBL" id="ATBP01001529">
    <property type="protein sequence ID" value="ETR67161.1"/>
    <property type="molecule type" value="Genomic_DNA"/>
</dbReference>